<dbReference type="GeneID" id="54360102"/>
<dbReference type="Gene3D" id="3.40.50.1820">
    <property type="entry name" value="alpha/beta hydrolase"/>
    <property type="match status" value="1"/>
</dbReference>
<dbReference type="RefSeq" id="XP_033457189.1">
    <property type="nucleotide sequence ID" value="XM_033602302.1"/>
</dbReference>
<dbReference type="AlphaFoldDB" id="A0A6J3LWX1"/>
<dbReference type="Pfam" id="PF12697">
    <property type="entry name" value="Abhydrolase_6"/>
    <property type="match status" value="1"/>
</dbReference>
<protein>
    <submittedName>
        <fullName evidence="3">Alpha/beta-hydrolase</fullName>
    </submittedName>
</protein>
<reference evidence="3" key="2">
    <citation type="submission" date="2020-04" db="EMBL/GenBank/DDBJ databases">
        <authorList>
            <consortium name="NCBI Genome Project"/>
        </authorList>
    </citation>
    <scope>NUCLEOTIDE SEQUENCE</scope>
    <source>
        <strain evidence="3">CBS 342.82</strain>
    </source>
</reference>
<proteinExistence type="predicted"/>
<sequence>MDALRSLFNLRWSSVPKLQPLPTHIKREYVRTPRGELEILVCGPKTSNATTETPITFFVHGGFGNAGVWIEWMTQLYNKNHPGWLVAYSGRGHGASYALSYFDMVFKTTIDDFVEDLVAAEKYARDRVPSTSFRQEMIFAGHSSGGGLVQYALSKAAIRAQAICLVNAMPHFGMLDAYWNWFKHDPLFPLRICLHLGHPVSPLSSLRLVQLAFFGPKIGASRVAEFMRWMAPYESLSWPISQSGSFWLWLLGRNEWLNVDDIIGSLKTSEEANSEQVLILVGDEDMMFHEMMYRRQAAEYRHGFEKL</sequence>
<dbReference type="SUPFAM" id="SSF53474">
    <property type="entry name" value="alpha/beta-Hydrolases"/>
    <property type="match status" value="1"/>
</dbReference>
<keyword evidence="2" id="KW-1185">Reference proteome</keyword>
<organism evidence="3">
    <name type="scientific">Dissoconium aciculare CBS 342.82</name>
    <dbReference type="NCBI Taxonomy" id="1314786"/>
    <lineage>
        <taxon>Eukaryota</taxon>
        <taxon>Fungi</taxon>
        <taxon>Dikarya</taxon>
        <taxon>Ascomycota</taxon>
        <taxon>Pezizomycotina</taxon>
        <taxon>Dothideomycetes</taxon>
        <taxon>Dothideomycetidae</taxon>
        <taxon>Mycosphaerellales</taxon>
        <taxon>Dissoconiaceae</taxon>
        <taxon>Dissoconium</taxon>
    </lineage>
</organism>
<evidence type="ECO:0000313" key="3">
    <source>
        <dbReference type="RefSeq" id="XP_033457189.1"/>
    </source>
</evidence>
<evidence type="ECO:0000313" key="2">
    <source>
        <dbReference type="Proteomes" id="UP000504637"/>
    </source>
</evidence>
<dbReference type="Proteomes" id="UP000504637">
    <property type="component" value="Unplaced"/>
</dbReference>
<gene>
    <name evidence="3" type="ORF">K489DRAFT_343148</name>
</gene>
<name>A0A6J3LWX1_9PEZI</name>
<accession>A0A6J3LWX1</accession>
<dbReference type="InterPro" id="IPR000073">
    <property type="entry name" value="AB_hydrolase_1"/>
</dbReference>
<dbReference type="InterPro" id="IPR029058">
    <property type="entry name" value="AB_hydrolase_fold"/>
</dbReference>
<feature type="non-terminal residue" evidence="3">
    <location>
        <position position="307"/>
    </location>
</feature>
<reference evidence="3" key="1">
    <citation type="submission" date="2020-01" db="EMBL/GenBank/DDBJ databases">
        <authorList>
            <consortium name="DOE Joint Genome Institute"/>
            <person name="Haridas S."/>
            <person name="Albert R."/>
            <person name="Binder M."/>
            <person name="Bloem J."/>
            <person name="Labutti K."/>
            <person name="Salamov A."/>
            <person name="Andreopoulos B."/>
            <person name="Baker S.E."/>
            <person name="Barry K."/>
            <person name="Bills G."/>
            <person name="Bluhm B.H."/>
            <person name="Cannon C."/>
            <person name="Castanera R."/>
            <person name="Culley D.E."/>
            <person name="Daum C."/>
            <person name="Ezra D."/>
            <person name="Gonzalez J.B."/>
            <person name="Henrissat B."/>
            <person name="Kuo A."/>
            <person name="Liang C."/>
            <person name="Lipzen A."/>
            <person name="Lutzoni F."/>
            <person name="Magnuson J."/>
            <person name="Mondo S."/>
            <person name="Nolan M."/>
            <person name="Ohm R."/>
            <person name="Pangilinan J."/>
            <person name="Park H.-J."/>
            <person name="Ramirez L."/>
            <person name="Alfaro M."/>
            <person name="Sun H."/>
            <person name="Tritt A."/>
            <person name="Yoshinaga Y."/>
            <person name="Zwiers L.-H."/>
            <person name="Turgeon B.G."/>
            <person name="Goodwin S.B."/>
            <person name="Spatafora J.W."/>
            <person name="Crous P.W."/>
            <person name="Grigoriev I.V."/>
        </authorList>
    </citation>
    <scope>NUCLEOTIDE SEQUENCE</scope>
    <source>
        <strain evidence="3">CBS 342.82</strain>
    </source>
</reference>
<evidence type="ECO:0000259" key="1">
    <source>
        <dbReference type="Pfam" id="PF12697"/>
    </source>
</evidence>
<reference evidence="3" key="3">
    <citation type="submission" date="2025-08" db="UniProtKB">
        <authorList>
            <consortium name="RefSeq"/>
        </authorList>
    </citation>
    <scope>IDENTIFICATION</scope>
    <source>
        <strain evidence="3">CBS 342.82</strain>
    </source>
</reference>
<feature type="domain" description="AB hydrolase-1" evidence="1">
    <location>
        <begin position="58"/>
        <end position="298"/>
    </location>
</feature>
<dbReference type="OrthoDB" id="8119704at2759"/>